<evidence type="ECO:0000256" key="2">
    <source>
        <dbReference type="SAM" id="Phobius"/>
    </source>
</evidence>
<name>A0A836LCB9_9TRYP</name>
<dbReference type="Proteomes" id="UP000674318">
    <property type="component" value="Unassembled WGS sequence"/>
</dbReference>
<dbReference type="GeneID" id="94291768"/>
<gene>
    <name evidence="4" type="ORF">JKF63_05737</name>
</gene>
<feature type="region of interest" description="Disordered" evidence="1">
    <location>
        <begin position="1346"/>
        <end position="1437"/>
    </location>
</feature>
<evidence type="ECO:0000256" key="3">
    <source>
        <dbReference type="SAM" id="SignalP"/>
    </source>
</evidence>
<keyword evidence="2" id="KW-0812">Transmembrane</keyword>
<evidence type="ECO:0000256" key="1">
    <source>
        <dbReference type="SAM" id="MobiDB-lite"/>
    </source>
</evidence>
<evidence type="ECO:0008006" key="6">
    <source>
        <dbReference type="Google" id="ProtNLM"/>
    </source>
</evidence>
<keyword evidence="5" id="KW-1185">Reference proteome</keyword>
<feature type="chain" id="PRO_5032314842" description="Membrane-associated protein" evidence="3">
    <location>
        <begin position="23"/>
        <end position="1437"/>
    </location>
</feature>
<protein>
    <recommendedName>
        <fullName evidence="6">Membrane-associated protein</fullName>
    </recommendedName>
</protein>
<reference evidence="4 5" key="1">
    <citation type="submission" date="2021-02" db="EMBL/GenBank/DDBJ databases">
        <title>Porcisia hertigi Genome sequencing and assembly.</title>
        <authorList>
            <person name="Almutairi H."/>
            <person name="Gatherer D."/>
        </authorList>
    </citation>
    <scope>NUCLEOTIDE SEQUENCE [LARGE SCALE GENOMIC DNA]</scope>
    <source>
        <strain evidence="4 5">C119</strain>
    </source>
</reference>
<evidence type="ECO:0000313" key="4">
    <source>
        <dbReference type="EMBL" id="KAG5506991.1"/>
    </source>
</evidence>
<accession>A0A836LCB9</accession>
<sequence length="1437" mass="151904">MTPSPFVALLLLLCSLVARCEAAPTLPLGGCGAGTSGFKIHNLAENVKGVQCLIENNITFAILPAMVTNGLVEWDNGEPIVWVPHSFQSPPSVGQYRLVLQRTGAWAPVSTSLKGNYLCTDGMDGGATTTTTTTTTTSPPSSVPTVSSVMQTLRSVVFAAAPVVAVMDFTSNEVCLPATASLVQDMQLLQAASTAIAVQFGATGPTSTLSSRATTTTVCFQVPNELYNVSKVTSHSLSLTARDTYDVLATGSQLRVTPVMMALQQMAAGVMLSDDVTLEGANILATVRFAGVGTALPHTTDVSHVITSTLFFSMVNNGALGGRRTASTSPIPYLITRYNMRFFVPRSYLGRVRAGRKSVCATYNGKSVVVAPLVFQGVAAMTTAASFSPETAIPITLHGGTATSIASGAYAAFVSASPDCTSDGANISLLPLNSFMSGDSNPTVSALLVIGADVPAGRYVCMRRIASKMRFAVAYHGKPVTIGAKVIPPPAAATAPVLTIFNGSSGSLHLQEFVRPSASTDDAEAYLSALKTVSGAYRVFRFVAVQAGAAAADKKAACGRSRQEATQYAASGVMQFSFPLYLHQTHGVLCADGEYVRIDYTVLQPTNGLISKTGTGDIAPRRVVLSSGVKYDAVPFALSSSNPTSLVSRTMVRMSENDSCAFGYTVRMKSYGTQNYIAIPTALVGVYTVCVGIYNETGTSMFASTGLQVDFASYALARHKWMQEAGIDTTEWTPCGSASTCGLHTEQQYIQVCNGAIRPNVWPERLEGAFVGPGSVTVLMVGNLYKTPAIVLMNDVYVPVAAAFVHCQQFSMLELSTDNGETYGPAAVVLSSHPQILLNPSTDVSGVVVGFVPWGVTCLGAHVGSDVMVGRTETGVSVIDTSGLLFSKSEGYYAVCTRNGDAWAPVTDTYIKIVTGVVTMYGAEAISTGDALPQQRSIQLYQTQTATWAVVGTFSPSVGLVLKLVWNDATCKAAAAHTAPLNYISPSSSRVTVEVSLIAAAPEGLSERALYPCYAMSKSGSTASPLPFEERRGRSIRVMQLTLSSLFYLPYLVLSVSAPADTRILLTDPQNPPITRLALQVASSESDVPVCSVRAVYATVLAVETDDLGHRWVTVPTWVPQTLGGSGATNVYVKMCATASSSASPEFVPVDAYIMLKANGTRLAGDTMSLRLTFLPLNASTDVLDSKAARGALATYTATVLHVPETVVLVTSLGNNAFELFIDDALQTGAAPQSTMTPSKQLYHILAKGTNLPLFVKGSEKAMTWFVLSKAECVHLLDQTFWDAYSVLNLPTSGSQSGHPNYTALSIALFCVVVVPTAIGFVAFSIQQTIPTLSHSRFGKRATVFAEAGDSPPPRNPSSPVVPEAENSVKDKTGEDPLVRAKDVGHQSPLYASEEEGEELHDTRDMEGSPPLSNRTFFLTHQEGDSACSSAPEKVKR</sequence>
<dbReference type="OrthoDB" id="271480at2759"/>
<organism evidence="4 5">
    <name type="scientific">Porcisia hertigi</name>
    <dbReference type="NCBI Taxonomy" id="2761500"/>
    <lineage>
        <taxon>Eukaryota</taxon>
        <taxon>Discoba</taxon>
        <taxon>Euglenozoa</taxon>
        <taxon>Kinetoplastea</taxon>
        <taxon>Metakinetoplastina</taxon>
        <taxon>Trypanosomatida</taxon>
        <taxon>Trypanosomatidae</taxon>
        <taxon>Leishmaniinae</taxon>
        <taxon>Porcisia</taxon>
    </lineage>
</organism>
<evidence type="ECO:0000313" key="5">
    <source>
        <dbReference type="Proteomes" id="UP000674318"/>
    </source>
</evidence>
<dbReference type="RefSeq" id="XP_067757717.1">
    <property type="nucleotide sequence ID" value="XM_067901691.1"/>
</dbReference>
<feature type="signal peptide" evidence="3">
    <location>
        <begin position="1"/>
        <end position="22"/>
    </location>
</feature>
<keyword evidence="2" id="KW-1133">Transmembrane helix</keyword>
<keyword evidence="2" id="KW-0472">Membrane</keyword>
<feature type="transmembrane region" description="Helical" evidence="2">
    <location>
        <begin position="1302"/>
        <end position="1326"/>
    </location>
</feature>
<proteinExistence type="predicted"/>
<dbReference type="EMBL" id="JAFJZO010000019">
    <property type="protein sequence ID" value="KAG5506991.1"/>
    <property type="molecule type" value="Genomic_DNA"/>
</dbReference>
<feature type="compositionally biased region" description="Basic and acidic residues" evidence="1">
    <location>
        <begin position="1367"/>
        <end position="1385"/>
    </location>
</feature>
<dbReference type="KEGG" id="phet:94291768"/>
<keyword evidence="3" id="KW-0732">Signal</keyword>
<comment type="caution">
    <text evidence="4">The sequence shown here is derived from an EMBL/GenBank/DDBJ whole genome shotgun (WGS) entry which is preliminary data.</text>
</comment>